<feature type="compositionally biased region" description="Low complexity" evidence="1">
    <location>
        <begin position="966"/>
        <end position="980"/>
    </location>
</feature>
<feature type="region of interest" description="Disordered" evidence="1">
    <location>
        <begin position="726"/>
        <end position="788"/>
    </location>
</feature>
<feature type="compositionally biased region" description="Polar residues" evidence="1">
    <location>
        <begin position="1"/>
        <end position="11"/>
    </location>
</feature>
<feature type="compositionally biased region" description="Polar residues" evidence="1">
    <location>
        <begin position="599"/>
        <end position="613"/>
    </location>
</feature>
<feature type="compositionally biased region" description="Low complexity" evidence="1">
    <location>
        <begin position="839"/>
        <end position="851"/>
    </location>
</feature>
<accession>A0A0N7L999</accession>
<feature type="region of interest" description="Disordered" evidence="1">
    <location>
        <begin position="998"/>
        <end position="1107"/>
    </location>
</feature>
<proteinExistence type="predicted"/>
<organism evidence="2 3">
    <name type="scientific">Ceraceosorus bombacis</name>
    <dbReference type="NCBI Taxonomy" id="401625"/>
    <lineage>
        <taxon>Eukaryota</taxon>
        <taxon>Fungi</taxon>
        <taxon>Dikarya</taxon>
        <taxon>Basidiomycota</taxon>
        <taxon>Ustilaginomycotina</taxon>
        <taxon>Exobasidiomycetes</taxon>
        <taxon>Ceraceosorales</taxon>
        <taxon>Ceraceosoraceae</taxon>
        <taxon>Ceraceosorus</taxon>
    </lineage>
</organism>
<feature type="compositionally biased region" description="Basic and acidic residues" evidence="1">
    <location>
        <begin position="1040"/>
        <end position="1049"/>
    </location>
</feature>
<feature type="compositionally biased region" description="Basic and acidic residues" evidence="1">
    <location>
        <begin position="148"/>
        <end position="158"/>
    </location>
</feature>
<evidence type="ECO:0000313" key="3">
    <source>
        <dbReference type="Proteomes" id="UP000054845"/>
    </source>
</evidence>
<feature type="compositionally biased region" description="Polar residues" evidence="1">
    <location>
        <begin position="634"/>
        <end position="644"/>
    </location>
</feature>
<dbReference type="OrthoDB" id="3364971at2759"/>
<evidence type="ECO:0000256" key="1">
    <source>
        <dbReference type="SAM" id="MobiDB-lite"/>
    </source>
</evidence>
<feature type="compositionally biased region" description="Low complexity" evidence="1">
    <location>
        <begin position="581"/>
        <end position="595"/>
    </location>
</feature>
<evidence type="ECO:0000313" key="2">
    <source>
        <dbReference type="EMBL" id="CEH13194.1"/>
    </source>
</evidence>
<feature type="compositionally biased region" description="Basic and acidic residues" evidence="1">
    <location>
        <begin position="126"/>
        <end position="140"/>
    </location>
</feature>
<dbReference type="STRING" id="401625.A0A0N7L999"/>
<feature type="compositionally biased region" description="Basic residues" evidence="1">
    <location>
        <begin position="947"/>
        <end position="960"/>
    </location>
</feature>
<feature type="compositionally biased region" description="Low complexity" evidence="1">
    <location>
        <begin position="1083"/>
        <end position="1093"/>
    </location>
</feature>
<feature type="region of interest" description="Disordered" evidence="1">
    <location>
        <begin position="1"/>
        <end position="283"/>
    </location>
</feature>
<dbReference type="Proteomes" id="UP000054845">
    <property type="component" value="Unassembled WGS sequence"/>
</dbReference>
<feature type="region of interest" description="Disordered" evidence="1">
    <location>
        <begin position="944"/>
        <end position="980"/>
    </location>
</feature>
<reference evidence="2 3" key="1">
    <citation type="submission" date="2014-09" db="EMBL/GenBank/DDBJ databases">
        <authorList>
            <person name="Magalhaes I.L.F."/>
            <person name="Oliveira U."/>
            <person name="Santos F.R."/>
            <person name="Vidigal T.H.D.A."/>
            <person name="Brescovit A.D."/>
            <person name="Santos A.J."/>
        </authorList>
    </citation>
    <scope>NUCLEOTIDE SEQUENCE [LARGE SCALE GENOMIC DNA]</scope>
</reference>
<feature type="compositionally biased region" description="Acidic residues" evidence="1">
    <location>
        <begin position="332"/>
        <end position="342"/>
    </location>
</feature>
<feature type="compositionally biased region" description="Polar residues" evidence="1">
    <location>
        <begin position="1066"/>
        <end position="1076"/>
    </location>
</feature>
<feature type="compositionally biased region" description="Low complexity" evidence="1">
    <location>
        <begin position="174"/>
        <end position="183"/>
    </location>
</feature>
<feature type="compositionally biased region" description="Polar residues" evidence="1">
    <location>
        <begin position="681"/>
        <end position="704"/>
    </location>
</feature>
<feature type="region of interest" description="Disordered" evidence="1">
    <location>
        <begin position="298"/>
        <end position="359"/>
    </location>
</feature>
<protein>
    <submittedName>
        <fullName evidence="2">Uncharacterized protein</fullName>
    </submittedName>
</protein>
<name>A0A0N7L999_9BASI</name>
<dbReference type="AlphaFoldDB" id="A0A0N7L999"/>
<feature type="compositionally biased region" description="Low complexity" evidence="1">
    <location>
        <begin position="768"/>
        <end position="786"/>
    </location>
</feature>
<dbReference type="EMBL" id="CCYA01000206">
    <property type="protein sequence ID" value="CEH13194.1"/>
    <property type="molecule type" value="Genomic_DNA"/>
</dbReference>
<feature type="compositionally biased region" description="Polar residues" evidence="1">
    <location>
        <begin position="38"/>
        <end position="71"/>
    </location>
</feature>
<feature type="region of interest" description="Disordered" evidence="1">
    <location>
        <begin position="581"/>
        <end position="709"/>
    </location>
</feature>
<feature type="region of interest" description="Disordered" evidence="1">
    <location>
        <begin position="834"/>
        <end position="857"/>
    </location>
</feature>
<feature type="compositionally biased region" description="Polar residues" evidence="1">
    <location>
        <begin position="1094"/>
        <end position="1103"/>
    </location>
</feature>
<keyword evidence="3" id="KW-1185">Reference proteome</keyword>
<sequence>MSRYSSQNRSISGRLPHSPLPASRISSGASTPILKGARTSTRGSSHPSQQRSTRAPLSGSPNFSSFNTDECTSSDDDDSGGSRYSPRSARSQKRFAGVRLGVPEDALPKMSAKREGKLRSVSSSRNDSRDAHTMKRSADRRGRKRTAERKASVRKEDYQAELGSDTDLTDVPSDGDSLLGSGESDTERGMNTDEEEQYIIQRALRKEAHKRHMQAQRGSTRSLDRRNSVGMNSRGTSGLPGPHQSVHLSGGRQGRASTIDGDDEESQHRARRHHSMSPDTMRSLGIDEVTDELFEPQEVFGSSSEPSFTDFFASDTGSDSDHSVGIHLSPHEDDDELTDDNESDIHLGDLSEPDGSVRDPTLFAQIGDADAMALLDAQADAASNAVGNTQVPLASKSTVPAAASASQMVPLLVIEDLDEEASQVYDDSGDTTDELGDEEMPFPRLLVGSVAPRGGRNTRRARAIAAAKSRRISSATATATATPAARSSNSPMQCNSLQRAATAVTSSGQAIFTDQSADSEGVGISNPFELDFSMSLSELARDPQAAIAAAADALGISHEEAANILASVDLSLLTGNQTHVAEASEAPSPASQHAALPSAVSSLPTTPLRQSDTLPAMGSFMPTSAKGVNRAVLNGSNQAPSPFTSRRGLQKRGLAAGSRKRTHRRGSDLNPPYSVKRSRRQSSTATGESSSNMLPSESPTSEGSATAPVDPVELDDVVDAAMLWRSSDASSDASDDDSGGGATENGDNDAMSASGADMQASTATLRPRSVSRASASTATSGVSSSVMDTGHLDVNLNAITRWHRIPMGAFRDGQGVSANNGRQHLGAFLLTRSSRQIGRSPANNSSRANNNEHSPFRSINEGATIHMGAAPRYATQLASPSAMAVDAADPDGAQERRRQAFFVSPILWPVRSTEGANSSQSAAANGVVSASQLAEVPPFELSASRGKVTRREKRQRKARRAREAAAETVSVATRESSAATETTYVNAVALPATPMVEEENLAESPAKAMPRLRISDASPRGSPAPSTLRAGPLQAGPLGRHGDGSELGKRSSSMRVSEPAPPPTLGQMSTVPSNGLTPVFGASTVPSSGTSSSNQPNHATVPSSAAGLPIYSPLFGGMVSPVTMAFQDDMGEHGSNDEPRPLAI</sequence>